<evidence type="ECO:0000256" key="2">
    <source>
        <dbReference type="ARBA" id="ARBA00004286"/>
    </source>
</evidence>
<comment type="caution">
    <text evidence="7">The sequence shown here is derived from an EMBL/GenBank/DDBJ whole genome shotgun (WGS) entry which is preliminary data.</text>
</comment>
<evidence type="ECO:0000259" key="6">
    <source>
        <dbReference type="Pfam" id="PF15511"/>
    </source>
</evidence>
<dbReference type="SUPFAM" id="SSF47113">
    <property type="entry name" value="Histone-fold"/>
    <property type="match status" value="1"/>
</dbReference>
<evidence type="ECO:0000313" key="7">
    <source>
        <dbReference type="EMBL" id="KAH3672493.1"/>
    </source>
</evidence>
<name>A0A9P8PHM1_9ASCO</name>
<feature type="compositionally biased region" description="Low complexity" evidence="5">
    <location>
        <begin position="89"/>
        <end position="117"/>
    </location>
</feature>
<dbReference type="InterPro" id="IPR035425">
    <property type="entry name" value="CENP-T/H4_C"/>
</dbReference>
<feature type="region of interest" description="Disordered" evidence="5">
    <location>
        <begin position="1"/>
        <end position="33"/>
    </location>
</feature>
<dbReference type="GO" id="GO:0046982">
    <property type="term" value="F:protein heterodimerization activity"/>
    <property type="evidence" value="ECO:0007669"/>
    <property type="project" value="InterPro"/>
</dbReference>
<dbReference type="CDD" id="cd22920">
    <property type="entry name" value="HFD_CENP-T"/>
    <property type="match status" value="1"/>
</dbReference>
<accession>A0A9P8PHM1</accession>
<dbReference type="InterPro" id="IPR009072">
    <property type="entry name" value="Histone-fold"/>
</dbReference>
<keyword evidence="4" id="KW-0539">Nucleus</keyword>
<feature type="compositionally biased region" description="Acidic residues" evidence="5">
    <location>
        <begin position="563"/>
        <end position="572"/>
    </location>
</feature>
<protein>
    <recommendedName>
        <fullName evidence="6">CENP-T/Histone H4 histone fold domain-containing protein</fullName>
    </recommendedName>
</protein>
<evidence type="ECO:0000313" key="8">
    <source>
        <dbReference type="Proteomes" id="UP000788993"/>
    </source>
</evidence>
<dbReference type="EMBL" id="JAEUBD010000763">
    <property type="protein sequence ID" value="KAH3672493.1"/>
    <property type="molecule type" value="Genomic_DNA"/>
</dbReference>
<evidence type="ECO:0000256" key="1">
    <source>
        <dbReference type="ARBA" id="ARBA00004123"/>
    </source>
</evidence>
<dbReference type="GO" id="GO:0005694">
    <property type="term" value="C:chromosome"/>
    <property type="evidence" value="ECO:0007669"/>
    <property type="project" value="UniProtKB-SubCell"/>
</dbReference>
<sequence length="572" mass="64828">MSSNQSPSKFDDATQMTKAPLSPSEYDKIGSARENLANSHVRSLGLDDSNILRTPIHVNSLSKVELNTIISGTQNEDASSVKTPRRPTQRPSRTPSRTPSRSGTPNRTPRKPTTPITLQAIADGTTPRRHRLLLSVSKNKVNRSYSPRKDLQMLGRLLTLEKEDGRKKRKIQHETNQSNALEILYAKLATEPTEKHGPGELSGELLSQSRSLLTTPDRTPRKGRLSSRLSLEASFGNSNVALPEAIIRKQGDFDDDSNEGNFASSSVNRPVLEDIDNFDIGGVYDAFSSDDSDDNDSLGGEIQDTTDLSLLNVRPQNKVPPFVTIRKRTKDLQTGSRKRPIISLAMIRNITRWLLKENYLKKLQSKEALIELQHISEEFFRQELSDLESYIEHSNRRTVSYVDIKLLLHRARLDPSYDLFTFTDRATSIENDILNLSSQVFDLEITSEIEKLLYRDKIQRSKRIKRQLFKEEEIKRRLEQDIQNESVGSSDSNSDLGEQEHMEKIERPILRSPSLNKGRSAARSTLQDEFEIDIANESQFDSHLYLRIEDNGTSSDSSLVIPLEEEDSEEEE</sequence>
<comment type="subcellular location">
    <subcellularLocation>
        <location evidence="2">Chromosome</location>
    </subcellularLocation>
    <subcellularLocation>
        <location evidence="1">Nucleus</location>
    </subcellularLocation>
</comment>
<reference evidence="7" key="2">
    <citation type="submission" date="2021-01" db="EMBL/GenBank/DDBJ databases">
        <authorList>
            <person name="Schikora-Tamarit M.A."/>
        </authorList>
    </citation>
    <scope>NUCLEOTIDE SEQUENCE</scope>
    <source>
        <strain evidence="7">NCAIM Y.01608</strain>
    </source>
</reference>
<keyword evidence="8" id="KW-1185">Reference proteome</keyword>
<feature type="region of interest" description="Disordered" evidence="5">
    <location>
        <begin position="481"/>
        <end position="500"/>
    </location>
</feature>
<evidence type="ECO:0000256" key="3">
    <source>
        <dbReference type="ARBA" id="ARBA00022454"/>
    </source>
</evidence>
<feature type="region of interest" description="Disordered" evidence="5">
    <location>
        <begin position="73"/>
        <end position="140"/>
    </location>
</feature>
<feature type="region of interest" description="Disordered" evidence="5">
    <location>
        <begin position="551"/>
        <end position="572"/>
    </location>
</feature>
<proteinExistence type="predicted"/>
<feature type="domain" description="CENP-T/Histone H4 histone fold" evidence="6">
    <location>
        <begin position="340"/>
        <end position="413"/>
    </location>
</feature>
<feature type="compositionally biased region" description="Polar residues" evidence="5">
    <location>
        <begin position="481"/>
        <end position="496"/>
    </location>
</feature>
<organism evidence="7 8">
    <name type="scientific">Ogataea polymorpha</name>
    <dbReference type="NCBI Taxonomy" id="460523"/>
    <lineage>
        <taxon>Eukaryota</taxon>
        <taxon>Fungi</taxon>
        <taxon>Dikarya</taxon>
        <taxon>Ascomycota</taxon>
        <taxon>Saccharomycotina</taxon>
        <taxon>Pichiomycetes</taxon>
        <taxon>Pichiales</taxon>
        <taxon>Pichiaceae</taxon>
        <taxon>Ogataea</taxon>
    </lineage>
</organism>
<feature type="compositionally biased region" description="Polar residues" evidence="5">
    <location>
        <begin position="73"/>
        <end position="82"/>
    </location>
</feature>
<dbReference type="OrthoDB" id="3995946at2759"/>
<dbReference type="Gene3D" id="1.10.20.10">
    <property type="entry name" value="Histone, subunit A"/>
    <property type="match status" value="1"/>
</dbReference>
<reference evidence="7" key="1">
    <citation type="journal article" date="2021" name="Open Biol.">
        <title>Shared evolutionary footprints suggest mitochondrial oxidative damage underlies multiple complex I losses in fungi.</title>
        <authorList>
            <person name="Schikora-Tamarit M.A."/>
            <person name="Marcet-Houben M."/>
            <person name="Nosek J."/>
            <person name="Gabaldon T."/>
        </authorList>
    </citation>
    <scope>NUCLEOTIDE SEQUENCE</scope>
    <source>
        <strain evidence="7">NCAIM Y.01608</strain>
    </source>
</reference>
<dbReference type="Pfam" id="PF15511">
    <property type="entry name" value="CENP-T_C"/>
    <property type="match status" value="1"/>
</dbReference>
<keyword evidence="3" id="KW-0158">Chromosome</keyword>
<dbReference type="Proteomes" id="UP000788993">
    <property type="component" value="Unassembled WGS sequence"/>
</dbReference>
<dbReference type="GO" id="GO:0005634">
    <property type="term" value="C:nucleus"/>
    <property type="evidence" value="ECO:0007669"/>
    <property type="project" value="UniProtKB-SubCell"/>
</dbReference>
<evidence type="ECO:0000256" key="4">
    <source>
        <dbReference type="ARBA" id="ARBA00023242"/>
    </source>
</evidence>
<dbReference type="AlphaFoldDB" id="A0A9P8PHM1"/>
<gene>
    <name evidence="7" type="ORF">OGATHE_002334</name>
</gene>
<evidence type="ECO:0000256" key="5">
    <source>
        <dbReference type="SAM" id="MobiDB-lite"/>
    </source>
</evidence>